<evidence type="ECO:0000256" key="1">
    <source>
        <dbReference type="SAM" id="Phobius"/>
    </source>
</evidence>
<protein>
    <submittedName>
        <fullName evidence="2">Uncharacterized protein</fullName>
    </submittedName>
</protein>
<feature type="transmembrane region" description="Helical" evidence="1">
    <location>
        <begin position="31"/>
        <end position="51"/>
    </location>
</feature>
<organism evidence="2 3">
    <name type="scientific">Candidatus Buchananbacteria bacterium RIFCSPHIGHO2_02_FULL_56_16</name>
    <dbReference type="NCBI Taxonomy" id="1797542"/>
    <lineage>
        <taxon>Bacteria</taxon>
        <taxon>Candidatus Buchananiibacteriota</taxon>
    </lineage>
</organism>
<sequence>MWLSIGIVIAGVARIFLTIVTVYFTLVLGLIVYYAIMVGVIWLFAKVCEALEKICERRRQPCG</sequence>
<keyword evidence="1" id="KW-0472">Membrane</keyword>
<accession>A0A1G1YGY8</accession>
<keyword evidence="1" id="KW-0812">Transmembrane</keyword>
<name>A0A1G1YGY8_9BACT</name>
<dbReference type="STRING" id="1797542.A3J59_00590"/>
<reference evidence="2 3" key="1">
    <citation type="journal article" date="2016" name="Nat. Commun.">
        <title>Thousands of microbial genomes shed light on interconnected biogeochemical processes in an aquifer system.</title>
        <authorList>
            <person name="Anantharaman K."/>
            <person name="Brown C.T."/>
            <person name="Hug L.A."/>
            <person name="Sharon I."/>
            <person name="Castelle C.J."/>
            <person name="Probst A.J."/>
            <person name="Thomas B.C."/>
            <person name="Singh A."/>
            <person name="Wilkins M.J."/>
            <person name="Karaoz U."/>
            <person name="Brodie E.L."/>
            <person name="Williams K.H."/>
            <person name="Hubbard S.S."/>
            <person name="Banfield J.F."/>
        </authorList>
    </citation>
    <scope>NUCLEOTIDE SEQUENCE [LARGE SCALE GENOMIC DNA]</scope>
</reference>
<keyword evidence="1" id="KW-1133">Transmembrane helix</keyword>
<evidence type="ECO:0000313" key="2">
    <source>
        <dbReference type="EMBL" id="OGY50980.1"/>
    </source>
</evidence>
<evidence type="ECO:0000313" key="3">
    <source>
        <dbReference type="Proteomes" id="UP000177310"/>
    </source>
</evidence>
<dbReference type="AlphaFoldDB" id="A0A1G1YGY8"/>
<dbReference type="EMBL" id="MHIL01000026">
    <property type="protein sequence ID" value="OGY50980.1"/>
    <property type="molecule type" value="Genomic_DNA"/>
</dbReference>
<dbReference type="Proteomes" id="UP000177310">
    <property type="component" value="Unassembled WGS sequence"/>
</dbReference>
<proteinExistence type="predicted"/>
<comment type="caution">
    <text evidence="2">The sequence shown here is derived from an EMBL/GenBank/DDBJ whole genome shotgun (WGS) entry which is preliminary data.</text>
</comment>
<gene>
    <name evidence="2" type="ORF">A3J59_00590</name>
</gene>